<organism evidence="1 2">
    <name type="scientific">Chaetomium tenue</name>
    <dbReference type="NCBI Taxonomy" id="1854479"/>
    <lineage>
        <taxon>Eukaryota</taxon>
        <taxon>Fungi</taxon>
        <taxon>Dikarya</taxon>
        <taxon>Ascomycota</taxon>
        <taxon>Pezizomycotina</taxon>
        <taxon>Sordariomycetes</taxon>
        <taxon>Sordariomycetidae</taxon>
        <taxon>Sordariales</taxon>
        <taxon>Chaetomiaceae</taxon>
        <taxon>Chaetomium</taxon>
    </lineage>
</organism>
<proteinExistence type="predicted"/>
<reference evidence="1 2" key="1">
    <citation type="journal article" date="2021" name="Nat. Commun.">
        <title>Genetic determinants of endophytism in the Arabidopsis root mycobiome.</title>
        <authorList>
            <person name="Mesny F."/>
            <person name="Miyauchi S."/>
            <person name="Thiergart T."/>
            <person name="Pickel B."/>
            <person name="Atanasova L."/>
            <person name="Karlsson M."/>
            <person name="Huettel B."/>
            <person name="Barry K.W."/>
            <person name="Haridas S."/>
            <person name="Chen C."/>
            <person name="Bauer D."/>
            <person name="Andreopoulos W."/>
            <person name="Pangilinan J."/>
            <person name="LaButti K."/>
            <person name="Riley R."/>
            <person name="Lipzen A."/>
            <person name="Clum A."/>
            <person name="Drula E."/>
            <person name="Henrissat B."/>
            <person name="Kohler A."/>
            <person name="Grigoriev I.V."/>
            <person name="Martin F.M."/>
            <person name="Hacquard S."/>
        </authorList>
    </citation>
    <scope>NUCLEOTIDE SEQUENCE [LARGE SCALE GENOMIC DNA]</scope>
    <source>
        <strain evidence="1 2">MPI-SDFR-AT-0079</strain>
    </source>
</reference>
<comment type="caution">
    <text evidence="1">The sequence shown here is derived from an EMBL/GenBank/DDBJ whole genome shotgun (WGS) entry which is preliminary data.</text>
</comment>
<name>A0ACB7PP20_9PEZI</name>
<evidence type="ECO:0000313" key="1">
    <source>
        <dbReference type="EMBL" id="KAH6649373.1"/>
    </source>
</evidence>
<protein>
    <submittedName>
        <fullName evidence="1">Pyridoxal phosphate-dependent transferase</fullName>
    </submittedName>
</protein>
<accession>A0ACB7PP20</accession>
<dbReference type="Proteomes" id="UP000724584">
    <property type="component" value="Unassembled WGS sequence"/>
</dbReference>
<gene>
    <name evidence="1" type="ORF">F5144DRAFT_634680</name>
</gene>
<evidence type="ECO:0000313" key="2">
    <source>
        <dbReference type="Proteomes" id="UP000724584"/>
    </source>
</evidence>
<dbReference type="EMBL" id="JAGIZQ010000001">
    <property type="protein sequence ID" value="KAH6649373.1"/>
    <property type="molecule type" value="Genomic_DNA"/>
</dbReference>
<keyword evidence="1" id="KW-0808">Transferase</keyword>
<sequence length="581" mass="63248">MATIPEPENLPLGISLPPGDPHGVSVHLPKWADTVGWASREPRVLEAMKTGYPRFFVPRVVHQLAMRLLAGQQSDTAFANDIGIHGEGEERLATLLNAARHGKVCRETLAEWSKAKKRGAKPPYIGVYAVAWDGKVSPVQEEATPDESRPASQIGEEDIILVTYPAELAPEAKSFWQHTGYGISSRRATYWLEHAPFLADPASSKPSLSPAERSLSVIQARAALKEQIATGQSSPSHNLHVAPSDVFLFSSGMTAITELATAIKSLRPPTPGSPYRVAVFGFLYVDTFKVLSRILNFTPTLYHYSPPSLTALSTLLTHTHIDAVFTEFPGNPLLQTPDLTQLSHLARQHAFTLVVDDTVGTHASVRTLRVADVVCSSLTKMFSGGCNVMGGVVVLNPGSGFYGRLRGVLERGREEAEGAWFGEDVVVMEGNGRDFGGRVERVGRNAEVVVGVLRGSAVVREVYYPLGGPTQELYDRFRVEGGRYGFLVSIRFREKAQAVAFYDALDVAKGPSLGTNFTLCCAYTLLAHYNELEWAAEYGVVEDLVRISVGLEDRAWLEERVGRALKAAEGVVVGEGRGIKL</sequence>
<keyword evidence="2" id="KW-1185">Reference proteome</keyword>